<dbReference type="EMBL" id="MCFK01007459">
    <property type="protein sequence ID" value="RKF57386.1"/>
    <property type="molecule type" value="Genomic_DNA"/>
</dbReference>
<sequence length="87" mass="10022">MRKDRNYIQKSLTKTWTNIYREITAVANDESADCVVQVTERIGSWNLEDNVYQQANNYSPIPTVASVNRSNQNFGKLPIQIDELQCL</sequence>
<gene>
    <name evidence="1" type="ORF">OnM2_074034</name>
</gene>
<comment type="caution">
    <text evidence="1">The sequence shown here is derived from an EMBL/GenBank/DDBJ whole genome shotgun (WGS) entry which is preliminary data.</text>
</comment>
<dbReference type="Proteomes" id="UP000286134">
    <property type="component" value="Unassembled WGS sequence"/>
</dbReference>
<reference evidence="1 2" key="1">
    <citation type="journal article" date="2018" name="BMC Genomics">
        <title>Comparative genome analyses reveal sequence features reflecting distinct modes of host-adaptation between dicot and monocot powdery mildew.</title>
        <authorList>
            <person name="Wu Y."/>
            <person name="Ma X."/>
            <person name="Pan Z."/>
            <person name="Kale S.D."/>
            <person name="Song Y."/>
            <person name="King H."/>
            <person name="Zhang Q."/>
            <person name="Presley C."/>
            <person name="Deng X."/>
            <person name="Wei C.I."/>
            <person name="Xiao S."/>
        </authorList>
    </citation>
    <scope>NUCLEOTIDE SEQUENCE [LARGE SCALE GENOMIC DNA]</scope>
    <source>
        <strain evidence="1">UMSG2</strain>
    </source>
</reference>
<evidence type="ECO:0000313" key="1">
    <source>
        <dbReference type="EMBL" id="RKF57386.1"/>
    </source>
</evidence>
<protein>
    <submittedName>
        <fullName evidence="1">Uncharacterized protein</fullName>
    </submittedName>
</protein>
<proteinExistence type="predicted"/>
<accession>A0A420HIT0</accession>
<evidence type="ECO:0000313" key="2">
    <source>
        <dbReference type="Proteomes" id="UP000286134"/>
    </source>
</evidence>
<dbReference type="OrthoDB" id="10495047at2759"/>
<dbReference type="AlphaFoldDB" id="A0A420HIT0"/>
<name>A0A420HIT0_9PEZI</name>
<keyword evidence="2" id="KW-1185">Reference proteome</keyword>
<organism evidence="1 2">
    <name type="scientific">Erysiphe neolycopersici</name>
    <dbReference type="NCBI Taxonomy" id="212602"/>
    <lineage>
        <taxon>Eukaryota</taxon>
        <taxon>Fungi</taxon>
        <taxon>Dikarya</taxon>
        <taxon>Ascomycota</taxon>
        <taxon>Pezizomycotina</taxon>
        <taxon>Leotiomycetes</taxon>
        <taxon>Erysiphales</taxon>
        <taxon>Erysiphaceae</taxon>
        <taxon>Erysiphe</taxon>
    </lineage>
</organism>